<evidence type="ECO:0000256" key="8">
    <source>
        <dbReference type="ARBA" id="ARBA00022840"/>
    </source>
</evidence>
<keyword evidence="5" id="KW-0479">Metal-binding</keyword>
<dbReference type="EMBL" id="JBBUTF010000005">
    <property type="protein sequence ID" value="MEK8025740.1"/>
    <property type="molecule type" value="Genomic_DNA"/>
</dbReference>
<name>A0ABU9B9M8_9BURK</name>
<dbReference type="GO" id="GO:0003910">
    <property type="term" value="F:DNA ligase (ATP) activity"/>
    <property type="evidence" value="ECO:0007669"/>
    <property type="project" value="UniProtKB-EC"/>
</dbReference>
<evidence type="ECO:0000256" key="9">
    <source>
        <dbReference type="ARBA" id="ARBA00022842"/>
    </source>
</evidence>
<keyword evidence="4" id="KW-0235">DNA replication</keyword>
<dbReference type="Pfam" id="PF04675">
    <property type="entry name" value="DNA_ligase_A_N"/>
    <property type="match status" value="1"/>
</dbReference>
<keyword evidence="9" id="KW-0460">Magnesium</keyword>
<keyword evidence="8" id="KW-0067">ATP-binding</keyword>
<keyword evidence="12" id="KW-0131">Cell cycle</keyword>
<dbReference type="Gene3D" id="3.30.470.30">
    <property type="entry name" value="DNA ligase/mRNA capping enzyme"/>
    <property type="match status" value="1"/>
</dbReference>
<accession>A0ABU9B9M8</accession>
<evidence type="ECO:0000259" key="14">
    <source>
        <dbReference type="PROSITE" id="PS50160"/>
    </source>
</evidence>
<evidence type="ECO:0000256" key="5">
    <source>
        <dbReference type="ARBA" id="ARBA00022723"/>
    </source>
</evidence>
<dbReference type="RefSeq" id="WP_341373514.1">
    <property type="nucleotide sequence ID" value="NZ_JBBUTF010000005.1"/>
</dbReference>
<evidence type="ECO:0000256" key="2">
    <source>
        <dbReference type="ARBA" id="ARBA00022598"/>
    </source>
</evidence>
<dbReference type="PANTHER" id="PTHR45674">
    <property type="entry name" value="DNA LIGASE 1/3 FAMILY MEMBER"/>
    <property type="match status" value="1"/>
</dbReference>
<evidence type="ECO:0000256" key="11">
    <source>
        <dbReference type="ARBA" id="ARBA00023204"/>
    </source>
</evidence>
<dbReference type="InterPro" id="IPR012310">
    <property type="entry name" value="DNA_ligase_ATP-dep_cent"/>
</dbReference>
<dbReference type="InterPro" id="IPR012308">
    <property type="entry name" value="DNA_ligase_ATP-dep_N"/>
</dbReference>
<comment type="caution">
    <text evidence="15">The sequence shown here is derived from an EMBL/GenBank/DDBJ whole genome shotgun (WGS) entry which is preliminary data.</text>
</comment>
<dbReference type="SUPFAM" id="SSF50249">
    <property type="entry name" value="Nucleic acid-binding proteins"/>
    <property type="match status" value="1"/>
</dbReference>
<keyword evidence="10" id="KW-0233">DNA recombination</keyword>
<dbReference type="InterPro" id="IPR050191">
    <property type="entry name" value="ATP-dep_DNA_ligase"/>
</dbReference>
<evidence type="ECO:0000256" key="7">
    <source>
        <dbReference type="ARBA" id="ARBA00022763"/>
    </source>
</evidence>
<keyword evidence="16" id="KW-1185">Reference proteome</keyword>
<dbReference type="InterPro" id="IPR016059">
    <property type="entry name" value="DNA_ligase_ATP-dep_CS"/>
</dbReference>
<evidence type="ECO:0000313" key="15">
    <source>
        <dbReference type="EMBL" id="MEK8025740.1"/>
    </source>
</evidence>
<protein>
    <recommendedName>
        <fullName evidence="1">DNA ligase (ATP)</fullName>
        <ecNumber evidence="1">6.5.1.1</ecNumber>
    </recommendedName>
</protein>
<keyword evidence="3" id="KW-0132">Cell division</keyword>
<feature type="domain" description="ATP-dependent DNA ligase family profile" evidence="14">
    <location>
        <begin position="357"/>
        <end position="517"/>
    </location>
</feature>
<organism evidence="15 16">
    <name type="scientific">Pseudaquabacterium rugosum</name>
    <dbReference type="NCBI Taxonomy" id="2984194"/>
    <lineage>
        <taxon>Bacteria</taxon>
        <taxon>Pseudomonadati</taxon>
        <taxon>Pseudomonadota</taxon>
        <taxon>Betaproteobacteria</taxon>
        <taxon>Burkholderiales</taxon>
        <taxon>Sphaerotilaceae</taxon>
        <taxon>Pseudaquabacterium</taxon>
    </lineage>
</organism>
<evidence type="ECO:0000256" key="13">
    <source>
        <dbReference type="ARBA" id="ARBA00034003"/>
    </source>
</evidence>
<dbReference type="InterPro" id="IPR012309">
    <property type="entry name" value="DNA_ligase_ATP-dep_C"/>
</dbReference>
<gene>
    <name evidence="15" type="ORF">AACH11_07185</name>
</gene>
<keyword evidence="11" id="KW-0234">DNA repair</keyword>
<evidence type="ECO:0000256" key="10">
    <source>
        <dbReference type="ARBA" id="ARBA00023172"/>
    </source>
</evidence>
<evidence type="ECO:0000256" key="4">
    <source>
        <dbReference type="ARBA" id="ARBA00022705"/>
    </source>
</evidence>
<dbReference type="EC" id="6.5.1.1" evidence="1"/>
<sequence length="646" mass="70202">MRRFAALHAELDARPGTEDKLIALQAYLADTPPADAAWAVWLLAGGRQPRAVGTRVLRAAAAEAAAIPDWLFEASYEAVGDLAETVALLLPDPAPAAIEDLPLAEWMGRRLPQLRAASPAERHVRLLQWWRTLPREGRFVLIKLIGGGFRVGVSRLLVQRALARHAGLDPAWIAQRMVGWTDARHPPDAAALRRLLAPPEAGESGRGTPQADGSADLRPWPFFLAAPLQLPDETPPPATAADGRAAEPADALAATARIEALAQRLGPLIHWLVEWKYDGIRAQLVRRGGLSALWSRGEELVSDAFPDVLDWARALPPDLVLDGELLVWPAGQPHPSSFQCLQRRLQRQHPGARLLAEAPVCFVAYDLLEEGGADRRGWPLAQRRARLEAVLAPVPPAGRREPDLVDLAWAADADAGVGAGADALIAAVGAPLCSPRLPVADAAALCDWRARAPAHGVEGLMLKPLDAPYGSGRLLGPGAWLKWKVQAMSFDLVLVHAQAGHGRRAGLHTDCTFACWSRRPHDAAEAQAVLQAIAERRPPPSDPEALRLLPCTKAYSGLDDATFRRLDAEIRRQTLERHGPVRSLRPTLMLELACEGVQRSSRHRSGIALRFPRMLRIRDDKPLHDATTLDELQSVADRRPAGVTRS</sequence>
<dbReference type="InterPro" id="IPR012340">
    <property type="entry name" value="NA-bd_OB-fold"/>
</dbReference>
<comment type="catalytic activity">
    <reaction evidence="13">
        <text>ATP + (deoxyribonucleotide)n-3'-hydroxyl + 5'-phospho-(deoxyribonucleotide)m = (deoxyribonucleotide)n+m + AMP + diphosphate.</text>
        <dbReference type="EC" id="6.5.1.1"/>
    </reaction>
</comment>
<dbReference type="SUPFAM" id="SSF56091">
    <property type="entry name" value="DNA ligase/mRNA capping enzyme, catalytic domain"/>
    <property type="match status" value="1"/>
</dbReference>
<dbReference type="Gene3D" id="1.10.3260.10">
    <property type="entry name" value="DNA ligase, ATP-dependent, N-terminal domain"/>
    <property type="match status" value="1"/>
</dbReference>
<dbReference type="Proteomes" id="UP001368500">
    <property type="component" value="Unassembled WGS sequence"/>
</dbReference>
<dbReference type="PROSITE" id="PS00697">
    <property type="entry name" value="DNA_LIGASE_A1"/>
    <property type="match status" value="1"/>
</dbReference>
<dbReference type="Pfam" id="PF01068">
    <property type="entry name" value="DNA_ligase_A_M"/>
    <property type="match status" value="1"/>
</dbReference>
<dbReference type="PROSITE" id="PS50160">
    <property type="entry name" value="DNA_LIGASE_A3"/>
    <property type="match status" value="1"/>
</dbReference>
<proteinExistence type="predicted"/>
<evidence type="ECO:0000313" key="16">
    <source>
        <dbReference type="Proteomes" id="UP001368500"/>
    </source>
</evidence>
<dbReference type="InterPro" id="IPR036599">
    <property type="entry name" value="DNA_ligase_N_sf"/>
</dbReference>
<evidence type="ECO:0000256" key="1">
    <source>
        <dbReference type="ARBA" id="ARBA00012727"/>
    </source>
</evidence>
<keyword evidence="6" id="KW-0547">Nucleotide-binding</keyword>
<dbReference type="PANTHER" id="PTHR45674:SF13">
    <property type="entry name" value="DNA LIGASE-RELATED"/>
    <property type="match status" value="1"/>
</dbReference>
<dbReference type="Pfam" id="PF04679">
    <property type="entry name" value="DNA_ligase_A_C"/>
    <property type="match status" value="1"/>
</dbReference>
<reference evidence="15 16" key="1">
    <citation type="submission" date="2024-04" db="EMBL/GenBank/DDBJ databases">
        <title>Novel species of the genus Ideonella isolated from streams.</title>
        <authorList>
            <person name="Lu H."/>
        </authorList>
    </citation>
    <scope>NUCLEOTIDE SEQUENCE [LARGE SCALE GENOMIC DNA]</scope>
    <source>
        <strain evidence="15 16">BYS139W</strain>
    </source>
</reference>
<keyword evidence="2 15" id="KW-0436">Ligase</keyword>
<evidence type="ECO:0000256" key="3">
    <source>
        <dbReference type="ARBA" id="ARBA00022618"/>
    </source>
</evidence>
<keyword evidence="7" id="KW-0227">DNA damage</keyword>
<dbReference type="Gene3D" id="2.40.50.140">
    <property type="entry name" value="Nucleic acid-binding proteins"/>
    <property type="match status" value="1"/>
</dbReference>
<evidence type="ECO:0000256" key="6">
    <source>
        <dbReference type="ARBA" id="ARBA00022741"/>
    </source>
</evidence>
<evidence type="ECO:0000256" key="12">
    <source>
        <dbReference type="ARBA" id="ARBA00023306"/>
    </source>
</evidence>